<dbReference type="GO" id="GO:0004364">
    <property type="term" value="F:glutathione transferase activity"/>
    <property type="evidence" value="ECO:0007669"/>
    <property type="project" value="TreeGrafter"/>
</dbReference>
<keyword evidence="5" id="KW-0413">Isomerase</keyword>
<dbReference type="Pfam" id="PF13409">
    <property type="entry name" value="GST_N_2"/>
    <property type="match status" value="1"/>
</dbReference>
<evidence type="ECO:0000313" key="5">
    <source>
        <dbReference type="EMBL" id="KAA9033513.1"/>
    </source>
</evidence>
<comment type="similarity">
    <text evidence="1">Belongs to the GST superfamily. Zeta family.</text>
</comment>
<evidence type="ECO:0000256" key="1">
    <source>
        <dbReference type="ARBA" id="ARBA00010007"/>
    </source>
</evidence>
<dbReference type="GO" id="GO:0006559">
    <property type="term" value="P:L-phenylalanine catabolic process"/>
    <property type="evidence" value="ECO:0007669"/>
    <property type="project" value="TreeGrafter"/>
</dbReference>
<dbReference type="PANTHER" id="PTHR42673">
    <property type="entry name" value="MALEYLACETOACETATE ISOMERASE"/>
    <property type="match status" value="1"/>
</dbReference>
<keyword evidence="7" id="KW-1185">Reference proteome</keyword>
<reference evidence="6 7" key="1">
    <citation type="submission" date="2019-09" db="EMBL/GenBank/DDBJ databases">
        <authorList>
            <person name="Feng G."/>
        </authorList>
    </citation>
    <scope>NUCLEOTIDE SEQUENCE [LARGE SCALE GENOMIC DNA]</scope>
    <source>
        <strain evidence="5 6">KACC 19283</strain>
        <strain evidence="4 7">KACC 19284</strain>
    </source>
</reference>
<dbReference type="SFLD" id="SFLDS00019">
    <property type="entry name" value="Glutathione_Transferase_(cytos"/>
    <property type="match status" value="1"/>
</dbReference>
<dbReference type="AlphaFoldDB" id="A0A5J5I9V2"/>
<feature type="domain" description="GST C-terminal" evidence="3">
    <location>
        <begin position="92"/>
        <end position="217"/>
    </location>
</feature>
<evidence type="ECO:0000313" key="7">
    <source>
        <dbReference type="Proteomes" id="UP000326364"/>
    </source>
</evidence>
<dbReference type="InterPro" id="IPR036249">
    <property type="entry name" value="Thioredoxin-like_sf"/>
</dbReference>
<dbReference type="CDD" id="cd03191">
    <property type="entry name" value="GST_C_Zeta"/>
    <property type="match status" value="1"/>
</dbReference>
<dbReference type="Proteomes" id="UP000326364">
    <property type="component" value="Unassembled WGS sequence"/>
</dbReference>
<dbReference type="SUPFAM" id="SSF52833">
    <property type="entry name" value="Thioredoxin-like"/>
    <property type="match status" value="1"/>
</dbReference>
<comment type="caution">
    <text evidence="5">The sequence shown here is derived from an EMBL/GenBank/DDBJ whole genome shotgun (WGS) entry which is preliminary data.</text>
</comment>
<dbReference type="Proteomes" id="UP000325933">
    <property type="component" value="Unassembled WGS sequence"/>
</dbReference>
<evidence type="ECO:0000313" key="6">
    <source>
        <dbReference type="Proteomes" id="UP000325933"/>
    </source>
</evidence>
<dbReference type="Gene3D" id="1.20.1050.10">
    <property type="match status" value="1"/>
</dbReference>
<dbReference type="Gene3D" id="3.40.30.10">
    <property type="entry name" value="Glutaredoxin"/>
    <property type="match status" value="1"/>
</dbReference>
<dbReference type="InterPro" id="IPR040079">
    <property type="entry name" value="Glutathione_S-Trfase"/>
</dbReference>
<dbReference type="EC" id="5.2.1.2" evidence="5"/>
<accession>A0A5J5I9V2</accession>
<dbReference type="PROSITE" id="PS50405">
    <property type="entry name" value="GST_CTER"/>
    <property type="match status" value="1"/>
</dbReference>
<name>A0A5J5I9V2_9SPHN</name>
<dbReference type="NCBIfam" id="TIGR01262">
    <property type="entry name" value="maiA"/>
    <property type="match status" value="1"/>
</dbReference>
<feature type="domain" description="GST N-terminal" evidence="2">
    <location>
        <begin position="6"/>
        <end position="87"/>
    </location>
</feature>
<dbReference type="EMBL" id="VYQA01000001">
    <property type="protein sequence ID" value="KAA9033513.1"/>
    <property type="molecule type" value="Genomic_DNA"/>
</dbReference>
<dbReference type="SUPFAM" id="SSF47616">
    <property type="entry name" value="GST C-terminal domain-like"/>
    <property type="match status" value="1"/>
</dbReference>
<evidence type="ECO:0000313" key="4">
    <source>
        <dbReference type="EMBL" id="KAA9021151.1"/>
    </source>
</evidence>
<organism evidence="5 6">
    <name type="scientific">Sphingobium limneticum</name>
    <dbReference type="NCBI Taxonomy" id="1007511"/>
    <lineage>
        <taxon>Bacteria</taxon>
        <taxon>Pseudomonadati</taxon>
        <taxon>Pseudomonadota</taxon>
        <taxon>Alphaproteobacteria</taxon>
        <taxon>Sphingomonadales</taxon>
        <taxon>Sphingomonadaceae</taxon>
        <taxon>Sphingobium</taxon>
    </lineage>
</organism>
<dbReference type="InterPro" id="IPR034333">
    <property type="entry name" value="GST_Zeta_N"/>
</dbReference>
<dbReference type="PROSITE" id="PS50404">
    <property type="entry name" value="GST_NTER"/>
    <property type="match status" value="1"/>
</dbReference>
<evidence type="ECO:0000259" key="3">
    <source>
        <dbReference type="PROSITE" id="PS50405"/>
    </source>
</evidence>
<dbReference type="InterPro" id="IPR004045">
    <property type="entry name" value="Glutathione_S-Trfase_N"/>
</dbReference>
<dbReference type="InterPro" id="IPR005955">
    <property type="entry name" value="GST_Zeta"/>
</dbReference>
<dbReference type="InterPro" id="IPR034330">
    <property type="entry name" value="GST_Zeta_C"/>
</dbReference>
<dbReference type="InterPro" id="IPR036282">
    <property type="entry name" value="Glutathione-S-Trfase_C_sf"/>
</dbReference>
<evidence type="ECO:0000259" key="2">
    <source>
        <dbReference type="PROSITE" id="PS50404"/>
    </source>
</evidence>
<dbReference type="Pfam" id="PF14497">
    <property type="entry name" value="GST_C_3"/>
    <property type="match status" value="1"/>
</dbReference>
<dbReference type="GO" id="GO:0016034">
    <property type="term" value="F:maleylacetoacetate isomerase activity"/>
    <property type="evidence" value="ECO:0007669"/>
    <property type="project" value="UniProtKB-EC"/>
</dbReference>
<dbReference type="PANTHER" id="PTHR42673:SF4">
    <property type="entry name" value="MALEYLACETOACETATE ISOMERASE"/>
    <property type="match status" value="1"/>
</dbReference>
<dbReference type="InterPro" id="IPR004046">
    <property type="entry name" value="GST_C"/>
</dbReference>
<sequence length="217" mass="24109">METHDPALILHGYWRSGTSYRTRIALNIKGLRYDQVSHDLRTGAQRAPDYLALNPQGLVPALEVEGHVLIQSSAIMEWLDERYPDPPLLPRGAIDRAVVRSMAMLVACDIHPLNNIRVLNRLRDDLGASPEVVKGWIAHWIAQGFGALERLVADHGGRFCFGDALTLADCHIVPQLYSAERFGVDLSDFPRLVETVERLRAEPPVAAAHPDRQVDAG</sequence>
<dbReference type="InterPro" id="IPR010987">
    <property type="entry name" value="Glutathione-S-Trfase_C-like"/>
</dbReference>
<dbReference type="SFLD" id="SFLDG00358">
    <property type="entry name" value="Main_(cytGST)"/>
    <property type="match status" value="1"/>
</dbReference>
<dbReference type="EMBL" id="VYQB01000001">
    <property type="protein sequence ID" value="KAA9021151.1"/>
    <property type="molecule type" value="Genomic_DNA"/>
</dbReference>
<dbReference type="GO" id="GO:0006749">
    <property type="term" value="P:glutathione metabolic process"/>
    <property type="evidence" value="ECO:0007669"/>
    <property type="project" value="TreeGrafter"/>
</dbReference>
<dbReference type="FunFam" id="1.20.1050.10:FF:000010">
    <property type="entry name" value="Maleylacetoacetate isomerase isoform 1"/>
    <property type="match status" value="1"/>
</dbReference>
<gene>
    <name evidence="5" type="primary">maiA</name>
    <name evidence="5" type="ORF">F4U95_00050</name>
    <name evidence="4" type="ORF">F4U96_00050</name>
</gene>
<protein>
    <submittedName>
        <fullName evidence="5">Maleylacetoacetate isomerase</fullName>
        <ecNumber evidence="5">5.2.1.2</ecNumber>
    </submittedName>
</protein>
<dbReference type="CDD" id="cd03042">
    <property type="entry name" value="GST_N_Zeta"/>
    <property type="match status" value="1"/>
</dbReference>
<dbReference type="GO" id="GO:0005737">
    <property type="term" value="C:cytoplasm"/>
    <property type="evidence" value="ECO:0007669"/>
    <property type="project" value="InterPro"/>
</dbReference>
<proteinExistence type="inferred from homology"/>
<dbReference type="RefSeq" id="WP_150424374.1">
    <property type="nucleotide sequence ID" value="NZ_VYQA01000001.1"/>
</dbReference>